<gene>
    <name evidence="2" type="ORF">SAMEA3545359_01130</name>
</gene>
<keyword evidence="1" id="KW-0812">Transmembrane</keyword>
<dbReference type="EMBL" id="FMHG01000001">
    <property type="protein sequence ID" value="SCJ62804.1"/>
    <property type="molecule type" value="Genomic_DNA"/>
</dbReference>
<sequence>MDREEILQKSRQENADEGFQHAEDTGRKIGFLAFAVVFILIVLFNLFHGKDNYAPFAMFWAFTAAEAYPKYKFTQNKAYLITAVCGAIASLASLLSFVLSFLR</sequence>
<evidence type="ECO:0000313" key="2">
    <source>
        <dbReference type="EMBL" id="SCJ62804.1"/>
    </source>
</evidence>
<reference evidence="2" key="1">
    <citation type="submission" date="2015-09" db="EMBL/GenBank/DDBJ databases">
        <authorList>
            <consortium name="Pathogen Informatics"/>
        </authorList>
    </citation>
    <scope>NUCLEOTIDE SEQUENCE</scope>
    <source>
        <strain evidence="2">2789STDY5834896</strain>
    </source>
</reference>
<dbReference type="Pfam" id="PF20040">
    <property type="entry name" value="DUF6442"/>
    <property type="match status" value="1"/>
</dbReference>
<proteinExistence type="predicted"/>
<keyword evidence="1" id="KW-0472">Membrane</keyword>
<keyword evidence="1" id="KW-1133">Transmembrane helix</keyword>
<dbReference type="AlphaFoldDB" id="A0A1C6HYP3"/>
<protein>
    <submittedName>
        <fullName evidence="2">Uncharacterized protein</fullName>
    </submittedName>
</protein>
<evidence type="ECO:0000256" key="1">
    <source>
        <dbReference type="SAM" id="Phobius"/>
    </source>
</evidence>
<organism evidence="2">
    <name type="scientific">uncultured Anaerotruncus sp</name>
    <dbReference type="NCBI Taxonomy" id="905011"/>
    <lineage>
        <taxon>Bacteria</taxon>
        <taxon>Bacillati</taxon>
        <taxon>Bacillota</taxon>
        <taxon>Clostridia</taxon>
        <taxon>Eubacteriales</taxon>
        <taxon>Oscillospiraceae</taxon>
        <taxon>Anaerotruncus</taxon>
        <taxon>environmental samples</taxon>
    </lineage>
</organism>
<accession>A0A1C6HYP3</accession>
<feature type="transmembrane region" description="Helical" evidence="1">
    <location>
        <begin position="78"/>
        <end position="102"/>
    </location>
</feature>
<dbReference type="InterPro" id="IPR045620">
    <property type="entry name" value="DUF6442"/>
</dbReference>
<feature type="transmembrane region" description="Helical" evidence="1">
    <location>
        <begin position="29"/>
        <end position="47"/>
    </location>
</feature>
<name>A0A1C6HYP3_9FIRM</name>